<keyword evidence="1" id="KW-0732">Signal</keyword>
<accession>A0A180GYG5</accession>
<gene>
    <name evidence="2" type="ORF">PTTG_25852</name>
</gene>
<reference evidence="3" key="4">
    <citation type="submission" date="2025-05" db="UniProtKB">
        <authorList>
            <consortium name="EnsemblFungi"/>
        </authorList>
    </citation>
    <scope>IDENTIFICATION</scope>
    <source>
        <strain evidence="3">isolate 1-1 / race 1 (BBBD)</strain>
    </source>
</reference>
<feature type="signal peptide" evidence="1">
    <location>
        <begin position="1"/>
        <end position="22"/>
    </location>
</feature>
<dbReference type="Proteomes" id="UP000005240">
    <property type="component" value="Unassembled WGS sequence"/>
</dbReference>
<keyword evidence="4" id="KW-1185">Reference proteome</keyword>
<dbReference type="EMBL" id="ADAS02000010">
    <property type="protein sequence ID" value="OAV97865.1"/>
    <property type="molecule type" value="Genomic_DNA"/>
</dbReference>
<proteinExistence type="predicted"/>
<evidence type="ECO:0000313" key="2">
    <source>
        <dbReference type="EMBL" id="OAV97865.1"/>
    </source>
</evidence>
<reference evidence="2" key="2">
    <citation type="submission" date="2016-05" db="EMBL/GenBank/DDBJ databases">
        <title>Comparative analysis highlights variable genome content of wheat rusts and divergence of the mating loci.</title>
        <authorList>
            <person name="Cuomo C.A."/>
            <person name="Bakkeren G."/>
            <person name="Szabo L."/>
            <person name="Khalil H."/>
            <person name="Joly D."/>
            <person name="Goldberg J."/>
            <person name="Young S."/>
            <person name="Zeng Q."/>
            <person name="Fellers J."/>
        </authorList>
    </citation>
    <scope>NUCLEOTIDE SEQUENCE [LARGE SCALE GENOMIC DNA]</scope>
    <source>
        <strain evidence="2">1-1 BBBD Race 1</strain>
    </source>
</reference>
<feature type="chain" id="PRO_5008110429" evidence="1">
    <location>
        <begin position="23"/>
        <end position="152"/>
    </location>
</feature>
<protein>
    <submittedName>
        <fullName evidence="2 3">Uncharacterized protein</fullName>
    </submittedName>
</protein>
<sequence>MKSCSAFIHLLSLSALLGGVCSMDDPSLTMLARHVWSLSPEVMDVGETRKGDEKVATQAFGQCSDQPTVSNIRVNNPFEKDMEVEVRLNGMRINVQDPECAKRNTIRANRLDPIIVATTPLQPRGVTVKYGLPKAEADIFRPIRAPRRPRAT</sequence>
<evidence type="ECO:0000256" key="1">
    <source>
        <dbReference type="SAM" id="SignalP"/>
    </source>
</evidence>
<evidence type="ECO:0000313" key="3">
    <source>
        <dbReference type="EnsemblFungi" id="PTTG_25852-t43_1-p1"/>
    </source>
</evidence>
<reference evidence="3 4" key="3">
    <citation type="journal article" date="2017" name="G3 (Bethesda)">
        <title>Comparative analysis highlights variable genome content of wheat rusts and divergence of the mating loci.</title>
        <authorList>
            <person name="Cuomo C.A."/>
            <person name="Bakkeren G."/>
            <person name="Khalil H.B."/>
            <person name="Panwar V."/>
            <person name="Joly D."/>
            <person name="Linning R."/>
            <person name="Sakthikumar S."/>
            <person name="Song X."/>
            <person name="Adiconis X."/>
            <person name="Fan L."/>
            <person name="Goldberg J.M."/>
            <person name="Levin J.Z."/>
            <person name="Young S."/>
            <person name="Zeng Q."/>
            <person name="Anikster Y."/>
            <person name="Bruce M."/>
            <person name="Wang M."/>
            <person name="Yin C."/>
            <person name="McCallum B."/>
            <person name="Szabo L.J."/>
            <person name="Hulbert S."/>
            <person name="Chen X."/>
            <person name="Fellers J.P."/>
        </authorList>
    </citation>
    <scope>NUCLEOTIDE SEQUENCE</scope>
    <source>
        <strain evidence="4">Isolate 1-1 / race 1 (BBBD)</strain>
        <strain evidence="3">isolate 1-1 / race 1 (BBBD)</strain>
    </source>
</reference>
<organism evidence="2">
    <name type="scientific">Puccinia triticina (isolate 1-1 / race 1 (BBBD))</name>
    <name type="common">Brown leaf rust fungus</name>
    <dbReference type="NCBI Taxonomy" id="630390"/>
    <lineage>
        <taxon>Eukaryota</taxon>
        <taxon>Fungi</taxon>
        <taxon>Dikarya</taxon>
        <taxon>Basidiomycota</taxon>
        <taxon>Pucciniomycotina</taxon>
        <taxon>Pucciniomycetes</taxon>
        <taxon>Pucciniales</taxon>
        <taxon>Pucciniaceae</taxon>
        <taxon>Puccinia</taxon>
    </lineage>
</organism>
<dbReference type="AlphaFoldDB" id="A0A180GYG5"/>
<dbReference type="EnsemblFungi" id="PTTG_25852-t43_1">
    <property type="protein sequence ID" value="PTTG_25852-t43_1-p1"/>
    <property type="gene ID" value="PTTG_25852"/>
</dbReference>
<dbReference type="VEuPathDB" id="FungiDB:PTTG_25852"/>
<evidence type="ECO:0000313" key="4">
    <source>
        <dbReference type="Proteomes" id="UP000005240"/>
    </source>
</evidence>
<reference evidence="2" key="1">
    <citation type="submission" date="2009-11" db="EMBL/GenBank/DDBJ databases">
        <authorList>
            <consortium name="The Broad Institute Genome Sequencing Platform"/>
            <person name="Ward D."/>
            <person name="Feldgarden M."/>
            <person name="Earl A."/>
            <person name="Young S.K."/>
            <person name="Zeng Q."/>
            <person name="Koehrsen M."/>
            <person name="Alvarado L."/>
            <person name="Berlin A."/>
            <person name="Bochicchio J."/>
            <person name="Borenstein D."/>
            <person name="Chapman S.B."/>
            <person name="Chen Z."/>
            <person name="Engels R."/>
            <person name="Freedman E."/>
            <person name="Gellesch M."/>
            <person name="Goldberg J."/>
            <person name="Griggs A."/>
            <person name="Gujja S."/>
            <person name="Heilman E."/>
            <person name="Heiman D."/>
            <person name="Hepburn T."/>
            <person name="Howarth C."/>
            <person name="Jen D."/>
            <person name="Larson L."/>
            <person name="Lewis B."/>
            <person name="Mehta T."/>
            <person name="Park D."/>
            <person name="Pearson M."/>
            <person name="Roberts A."/>
            <person name="Saif S."/>
            <person name="Shea T."/>
            <person name="Shenoy N."/>
            <person name="Sisk P."/>
            <person name="Stolte C."/>
            <person name="Sykes S."/>
            <person name="Thomson T."/>
            <person name="Walk T."/>
            <person name="White J."/>
            <person name="Yandava C."/>
            <person name="Izard J."/>
            <person name="Baranova O.V."/>
            <person name="Blanton J.M."/>
            <person name="Tanner A.C."/>
            <person name="Dewhirst F.E."/>
            <person name="Haas B."/>
            <person name="Nusbaum C."/>
            <person name="Birren B."/>
        </authorList>
    </citation>
    <scope>NUCLEOTIDE SEQUENCE [LARGE SCALE GENOMIC DNA]</scope>
    <source>
        <strain evidence="2">1-1 BBBD Race 1</strain>
    </source>
</reference>
<name>A0A180GYG5_PUCT1</name>